<dbReference type="EMBL" id="JAEEGA010000002">
    <property type="protein sequence ID" value="MBP1040140.1"/>
    <property type="molecule type" value="Genomic_DNA"/>
</dbReference>
<dbReference type="Gene3D" id="3.40.50.2300">
    <property type="match status" value="1"/>
</dbReference>
<accession>A0A940STB8</accession>
<dbReference type="PANTHER" id="PTHR37299:SF3">
    <property type="entry name" value="STAGE 0 SPORULATION PROTEIN A HOMOLOG"/>
    <property type="match status" value="1"/>
</dbReference>
<keyword evidence="3" id="KW-0010">Activator</keyword>
<organism evidence="6 7">
    <name type="scientific">Vagococcus allomyrinae</name>
    <dbReference type="NCBI Taxonomy" id="2794353"/>
    <lineage>
        <taxon>Bacteria</taxon>
        <taxon>Bacillati</taxon>
        <taxon>Bacillota</taxon>
        <taxon>Bacilli</taxon>
        <taxon>Lactobacillales</taxon>
        <taxon>Enterococcaceae</taxon>
        <taxon>Vagococcus</taxon>
    </lineage>
</organism>
<evidence type="ECO:0000256" key="3">
    <source>
        <dbReference type="ARBA" id="ARBA00023159"/>
    </source>
</evidence>
<dbReference type="SUPFAM" id="SSF52172">
    <property type="entry name" value="CheY-like"/>
    <property type="match status" value="1"/>
</dbReference>
<name>A0A940STB8_9ENTE</name>
<dbReference type="Pfam" id="PF04397">
    <property type="entry name" value="LytTR"/>
    <property type="match status" value="1"/>
</dbReference>
<evidence type="ECO:0000256" key="1">
    <source>
        <dbReference type="ARBA" id="ARBA00022490"/>
    </source>
</evidence>
<dbReference type="SMART" id="SM00850">
    <property type="entry name" value="LytTR"/>
    <property type="match status" value="1"/>
</dbReference>
<dbReference type="GO" id="GO:0000156">
    <property type="term" value="F:phosphorelay response regulator activity"/>
    <property type="evidence" value="ECO:0007669"/>
    <property type="project" value="InterPro"/>
</dbReference>
<keyword evidence="7" id="KW-1185">Reference proteome</keyword>
<comment type="function">
    <text evidence="4">Required for high-level post-exponential phase expression of a series of secreted proteins.</text>
</comment>
<dbReference type="Gene3D" id="2.40.50.1020">
    <property type="entry name" value="LytTr DNA-binding domain"/>
    <property type="match status" value="1"/>
</dbReference>
<dbReference type="InterPro" id="IPR046947">
    <property type="entry name" value="LytR-like"/>
</dbReference>
<dbReference type="GO" id="GO:0003677">
    <property type="term" value="F:DNA binding"/>
    <property type="evidence" value="ECO:0007669"/>
    <property type="project" value="InterPro"/>
</dbReference>
<dbReference type="Proteomes" id="UP000674938">
    <property type="component" value="Unassembled WGS sequence"/>
</dbReference>
<dbReference type="PANTHER" id="PTHR37299">
    <property type="entry name" value="TRANSCRIPTIONAL REGULATOR-RELATED"/>
    <property type="match status" value="1"/>
</dbReference>
<dbReference type="PROSITE" id="PS50930">
    <property type="entry name" value="HTH_LYTTR"/>
    <property type="match status" value="1"/>
</dbReference>
<dbReference type="InterPro" id="IPR011006">
    <property type="entry name" value="CheY-like_superfamily"/>
</dbReference>
<protein>
    <submittedName>
        <fullName evidence="6">Response regulator transcription factor</fullName>
    </submittedName>
</protein>
<dbReference type="Pfam" id="PF00072">
    <property type="entry name" value="Response_reg"/>
    <property type="match status" value="1"/>
</dbReference>
<proteinExistence type="predicted"/>
<dbReference type="InterPro" id="IPR001789">
    <property type="entry name" value="Sig_transdc_resp-reg_receiver"/>
</dbReference>
<evidence type="ECO:0000256" key="4">
    <source>
        <dbReference type="ARBA" id="ARBA00037164"/>
    </source>
</evidence>
<evidence type="ECO:0000256" key="2">
    <source>
        <dbReference type="ARBA" id="ARBA00023012"/>
    </source>
</evidence>
<feature type="domain" description="HTH LytTR-type" evidence="5">
    <location>
        <begin position="144"/>
        <end position="246"/>
    </location>
</feature>
<dbReference type="RefSeq" id="WP_209525033.1">
    <property type="nucleotide sequence ID" value="NZ_JAEEGA010000002.1"/>
</dbReference>
<evidence type="ECO:0000313" key="6">
    <source>
        <dbReference type="EMBL" id="MBP1040140.1"/>
    </source>
</evidence>
<dbReference type="AlphaFoldDB" id="A0A940STB8"/>
<sequence length="256" mass="29960">MVQLIICEDQTIFRQRLVSEIEKYIMMSQYDIEIELATAYPSEVLSFISKKPARRIYFLDIDLQDDDYDGFSLGKVIRQYDPRGFIIYVTTHDELAFETFKHRVEAMDYIVKDEAFYFVKQIKECLDSVVTRLSSELTDDRHYYTVEIFSAVHHVPVDDIILVETVHSTHRVLLHTHTQSLEFFGGIDKIGEELGKGFFRAHRSYLLHLKKVKSVDFKERLVFLQGGIICEVARAKKKELRAALNKLMHQSKELVD</sequence>
<evidence type="ECO:0000313" key="7">
    <source>
        <dbReference type="Proteomes" id="UP000674938"/>
    </source>
</evidence>
<gene>
    <name evidence="6" type="ORF">I6N95_03855</name>
</gene>
<reference evidence="6" key="1">
    <citation type="submission" date="2020-12" db="EMBL/GenBank/DDBJ databases">
        <title>Vagococcus allomyrinae sp. nov. and Enterococcus lavae sp. nov., isolated from the larvae of Allomyrina dichotoma.</title>
        <authorList>
            <person name="Lee S.D."/>
        </authorList>
    </citation>
    <scope>NUCLEOTIDE SEQUENCE</scope>
    <source>
        <strain evidence="6">BWB3-3</strain>
    </source>
</reference>
<evidence type="ECO:0000259" key="5">
    <source>
        <dbReference type="PROSITE" id="PS50930"/>
    </source>
</evidence>
<keyword evidence="2" id="KW-0902">Two-component regulatory system</keyword>
<keyword evidence="1" id="KW-0963">Cytoplasm</keyword>
<dbReference type="InterPro" id="IPR007492">
    <property type="entry name" value="LytTR_DNA-bd_dom"/>
</dbReference>
<comment type="caution">
    <text evidence="6">The sequence shown here is derived from an EMBL/GenBank/DDBJ whole genome shotgun (WGS) entry which is preliminary data.</text>
</comment>